<dbReference type="InterPro" id="IPR039197">
    <property type="entry name" value="Mrs1/Cce1"/>
</dbReference>
<dbReference type="OrthoDB" id="5552842at2759"/>
<feature type="domain" description="Mitochondrial resolvase Ydc2 catalytic" evidence="2">
    <location>
        <begin position="1"/>
        <end position="265"/>
    </location>
</feature>
<dbReference type="Gene3D" id="3.30.420.10">
    <property type="entry name" value="Ribonuclease H-like superfamily/Ribonuclease H"/>
    <property type="match status" value="1"/>
</dbReference>
<dbReference type="EMBL" id="KB822720">
    <property type="protein sequence ID" value="ETN40484.1"/>
    <property type="molecule type" value="Genomic_DNA"/>
</dbReference>
<sequence>MGIRNLAYCHLRTRLDRLDTPGQKKYSNVEVIAWERMDVSKGVVHEVNEKDVPVAKAKAGRRKQRKEGDDEEELIPSAKESFDPATYAERTYAFVSRILEKHRPTHILIERQRFRTGGGPSVQEWALRVGMFEFMLYATLQALKSQGVHSSAVEPVLPTAVNRYWISQIEERGFWSDFKPTSSSMKQYKIDAVKNMLRGEKYKTRHLQFSSQAQGTASKFLPTQSGSQKAPKTPKTSSSLKLDDLSDCLLQGLAWIAWQENLRRLYSIYGHYYPYGNVIEPHDPLNSSATILNRMKGPEIALT</sequence>
<dbReference type="PANTHER" id="PTHR28072">
    <property type="entry name" value="CRUCIFORM CUTTING ENDONUCLEASE 1, MITOCHONDRIAL-RELATED"/>
    <property type="match status" value="1"/>
</dbReference>
<gene>
    <name evidence="3" type="ORF">HMPREF1541_04761</name>
</gene>
<feature type="region of interest" description="Disordered" evidence="1">
    <location>
        <begin position="55"/>
        <end position="80"/>
    </location>
</feature>
<evidence type="ECO:0000313" key="3">
    <source>
        <dbReference type="EMBL" id="ETN40484.1"/>
    </source>
</evidence>
<dbReference type="AlphaFoldDB" id="W2RXU0"/>
<dbReference type="Proteomes" id="UP000030752">
    <property type="component" value="Unassembled WGS sequence"/>
</dbReference>
<organism evidence="3 4">
    <name type="scientific">Cyphellophora europaea (strain CBS 101466)</name>
    <name type="common">Phialophora europaea</name>
    <dbReference type="NCBI Taxonomy" id="1220924"/>
    <lineage>
        <taxon>Eukaryota</taxon>
        <taxon>Fungi</taxon>
        <taxon>Dikarya</taxon>
        <taxon>Ascomycota</taxon>
        <taxon>Pezizomycotina</taxon>
        <taxon>Eurotiomycetes</taxon>
        <taxon>Chaetothyriomycetidae</taxon>
        <taxon>Chaetothyriales</taxon>
        <taxon>Cyphellophoraceae</taxon>
        <taxon>Cyphellophora</taxon>
    </lineage>
</organism>
<reference evidence="3 4" key="1">
    <citation type="submission" date="2013-03" db="EMBL/GenBank/DDBJ databases">
        <title>The Genome Sequence of Phialophora europaea CBS 101466.</title>
        <authorList>
            <consortium name="The Broad Institute Genomics Platform"/>
            <person name="Cuomo C."/>
            <person name="de Hoog S."/>
            <person name="Gorbushina A."/>
            <person name="Walker B."/>
            <person name="Young S.K."/>
            <person name="Zeng Q."/>
            <person name="Gargeya S."/>
            <person name="Fitzgerald M."/>
            <person name="Haas B."/>
            <person name="Abouelleil A."/>
            <person name="Allen A.W."/>
            <person name="Alvarado L."/>
            <person name="Arachchi H.M."/>
            <person name="Berlin A.M."/>
            <person name="Chapman S.B."/>
            <person name="Gainer-Dewar J."/>
            <person name="Goldberg J."/>
            <person name="Griggs A."/>
            <person name="Gujja S."/>
            <person name="Hansen M."/>
            <person name="Howarth C."/>
            <person name="Imamovic A."/>
            <person name="Ireland A."/>
            <person name="Larimer J."/>
            <person name="McCowan C."/>
            <person name="Murphy C."/>
            <person name="Pearson M."/>
            <person name="Poon T.W."/>
            <person name="Priest M."/>
            <person name="Roberts A."/>
            <person name="Saif S."/>
            <person name="Shea T."/>
            <person name="Sisk P."/>
            <person name="Sykes S."/>
            <person name="Wortman J."/>
            <person name="Nusbaum C."/>
            <person name="Birren B."/>
        </authorList>
    </citation>
    <scope>NUCLEOTIDE SEQUENCE [LARGE SCALE GENOMIC DNA]</scope>
    <source>
        <strain evidence="3 4">CBS 101466</strain>
    </source>
</reference>
<proteinExistence type="predicted"/>
<dbReference type="GO" id="GO:0005739">
    <property type="term" value="C:mitochondrion"/>
    <property type="evidence" value="ECO:0007669"/>
    <property type="project" value="TreeGrafter"/>
</dbReference>
<keyword evidence="4" id="KW-1185">Reference proteome</keyword>
<name>W2RXU0_CYPE1</name>
<evidence type="ECO:0000259" key="2">
    <source>
        <dbReference type="Pfam" id="PF09159"/>
    </source>
</evidence>
<dbReference type="RefSeq" id="XP_008717327.1">
    <property type="nucleotide sequence ID" value="XM_008719105.1"/>
</dbReference>
<dbReference type="InParanoid" id="W2RXU0"/>
<dbReference type="InterPro" id="IPR015242">
    <property type="entry name" value="Ydc2_cat"/>
</dbReference>
<dbReference type="Pfam" id="PF09159">
    <property type="entry name" value="Ydc2-catalyt"/>
    <property type="match status" value="1"/>
</dbReference>
<dbReference type="GeneID" id="19972100"/>
<dbReference type="GO" id="GO:0000402">
    <property type="term" value="F:crossed form four-way junction DNA binding"/>
    <property type="evidence" value="ECO:0007669"/>
    <property type="project" value="TreeGrafter"/>
</dbReference>
<evidence type="ECO:0000313" key="4">
    <source>
        <dbReference type="Proteomes" id="UP000030752"/>
    </source>
</evidence>
<dbReference type="SUPFAM" id="SSF53098">
    <property type="entry name" value="Ribonuclease H-like"/>
    <property type="match status" value="1"/>
</dbReference>
<dbReference type="PANTHER" id="PTHR28072:SF1">
    <property type="entry name" value="CRUCIFORM CUTTING ENDONUCLEASE 1, MITOCHONDRIAL-RELATED"/>
    <property type="match status" value="1"/>
</dbReference>
<dbReference type="CDD" id="cd16963">
    <property type="entry name" value="CCE1"/>
    <property type="match status" value="1"/>
</dbReference>
<dbReference type="GO" id="GO:0004520">
    <property type="term" value="F:DNA endonuclease activity"/>
    <property type="evidence" value="ECO:0007669"/>
    <property type="project" value="TreeGrafter"/>
</dbReference>
<dbReference type="STRING" id="1220924.W2RXU0"/>
<dbReference type="GO" id="GO:0070336">
    <property type="term" value="F:flap-structured DNA binding"/>
    <property type="evidence" value="ECO:0007669"/>
    <property type="project" value="TreeGrafter"/>
</dbReference>
<feature type="region of interest" description="Disordered" evidence="1">
    <location>
        <begin position="219"/>
        <end position="239"/>
    </location>
</feature>
<feature type="compositionally biased region" description="Polar residues" evidence="1">
    <location>
        <begin position="219"/>
        <end position="236"/>
    </location>
</feature>
<dbReference type="InterPro" id="IPR012337">
    <property type="entry name" value="RNaseH-like_sf"/>
</dbReference>
<dbReference type="eggNOG" id="ENOG502S4DK">
    <property type="taxonomic scope" value="Eukaryota"/>
</dbReference>
<accession>W2RXU0</accession>
<dbReference type="HOGENOM" id="CLU_042191_0_0_1"/>
<dbReference type="VEuPathDB" id="FungiDB:HMPREF1541_04761"/>
<dbReference type="GO" id="GO:0000403">
    <property type="term" value="F:Y-form DNA binding"/>
    <property type="evidence" value="ECO:0007669"/>
    <property type="project" value="TreeGrafter"/>
</dbReference>
<dbReference type="InterPro" id="IPR036397">
    <property type="entry name" value="RNaseH_sf"/>
</dbReference>
<evidence type="ECO:0000256" key="1">
    <source>
        <dbReference type="SAM" id="MobiDB-lite"/>
    </source>
</evidence>
<protein>
    <recommendedName>
        <fullName evidence="2">Mitochondrial resolvase Ydc2 catalytic domain-containing protein</fullName>
    </recommendedName>
</protein>